<dbReference type="PROSITE" id="PS50229">
    <property type="entry name" value="WH1"/>
    <property type="match status" value="1"/>
</dbReference>
<feature type="domain" description="WH1" evidence="1">
    <location>
        <begin position="1"/>
        <end position="79"/>
    </location>
</feature>
<organism evidence="2 3">
    <name type="scientific">Operophtera brumata</name>
    <name type="common">Winter moth</name>
    <name type="synonym">Phalaena brumata</name>
    <dbReference type="NCBI Taxonomy" id="104452"/>
    <lineage>
        <taxon>Eukaryota</taxon>
        <taxon>Metazoa</taxon>
        <taxon>Ecdysozoa</taxon>
        <taxon>Arthropoda</taxon>
        <taxon>Hexapoda</taxon>
        <taxon>Insecta</taxon>
        <taxon>Pterygota</taxon>
        <taxon>Neoptera</taxon>
        <taxon>Endopterygota</taxon>
        <taxon>Lepidoptera</taxon>
        <taxon>Glossata</taxon>
        <taxon>Ditrysia</taxon>
        <taxon>Geometroidea</taxon>
        <taxon>Geometridae</taxon>
        <taxon>Larentiinae</taxon>
        <taxon>Operophtera</taxon>
    </lineage>
</organism>
<comment type="caution">
    <text evidence="2">The sequence shown here is derived from an EMBL/GenBank/DDBJ whole genome shotgun (WGS) entry which is preliminary data.</text>
</comment>
<dbReference type="GO" id="GO:0043409">
    <property type="term" value="P:negative regulation of MAPK cascade"/>
    <property type="evidence" value="ECO:0007669"/>
    <property type="project" value="TreeGrafter"/>
</dbReference>
<dbReference type="InterPro" id="IPR000697">
    <property type="entry name" value="WH1/EVH1_dom"/>
</dbReference>
<accession>A0A0L7L8U8</accession>
<feature type="non-terminal residue" evidence="2">
    <location>
        <position position="252"/>
    </location>
</feature>
<reference evidence="2 3" key="1">
    <citation type="journal article" date="2015" name="Genome Biol. Evol.">
        <title>The genome of winter moth (Operophtera brumata) provides a genomic perspective on sexual dimorphism and phenology.</title>
        <authorList>
            <person name="Derks M.F."/>
            <person name="Smit S."/>
            <person name="Salis L."/>
            <person name="Schijlen E."/>
            <person name="Bossers A."/>
            <person name="Mateman C."/>
            <person name="Pijl A.S."/>
            <person name="de Ridder D."/>
            <person name="Groenen M.A."/>
            <person name="Visser M.E."/>
            <person name="Megens H.J."/>
        </authorList>
    </citation>
    <scope>NUCLEOTIDE SEQUENCE [LARGE SCALE GENOMIC DNA]</scope>
    <source>
        <strain evidence="2">WM2013NL</strain>
        <tissue evidence="2">Head and thorax</tissue>
    </source>
</reference>
<dbReference type="GO" id="GO:0019901">
    <property type="term" value="F:protein kinase binding"/>
    <property type="evidence" value="ECO:0007669"/>
    <property type="project" value="TreeGrafter"/>
</dbReference>
<dbReference type="STRING" id="104452.A0A0L7L8U8"/>
<sequence>MVVSEAGIDPTNVSGEVRHLIMDWFFGTQCTIKKDFHYNKVMPTFHHWVTDGKRFGLTFQTAADARAFDKGVRTAVEELLEGSIKKCSYGGPPPLPDKKPSEHCHEWYLESANRPGACEFAPDCFKSCIDCVTCIKCAQWYLESANRPGACEFAPDCFKSCIDCVTCIKCAQNGGWKLEHAQYVDTAALSPRLSGILCSENNGWILQQLEGWKLEHAQYVDTAALSPRLSGILCSENNGWNLQQLEVRTAVG</sequence>
<dbReference type="AlphaFoldDB" id="A0A0L7L8U8"/>
<keyword evidence="3" id="KW-1185">Reference proteome</keyword>
<name>A0A0L7L8U8_OPEBR</name>
<evidence type="ECO:0000259" key="1">
    <source>
        <dbReference type="PROSITE" id="PS50229"/>
    </source>
</evidence>
<evidence type="ECO:0000313" key="3">
    <source>
        <dbReference type="Proteomes" id="UP000037510"/>
    </source>
</evidence>
<dbReference type="InterPro" id="IPR011993">
    <property type="entry name" value="PH-like_dom_sf"/>
</dbReference>
<protein>
    <submittedName>
        <fullName evidence="2">Sprouty-related, EVH1 domain-containing protein 2</fullName>
    </submittedName>
</protein>
<dbReference type="EMBL" id="JTDY01002172">
    <property type="protein sequence ID" value="KOB71958.1"/>
    <property type="molecule type" value="Genomic_DNA"/>
</dbReference>
<dbReference type="SUPFAM" id="SSF50729">
    <property type="entry name" value="PH domain-like"/>
    <property type="match status" value="1"/>
</dbReference>
<dbReference type="PANTHER" id="PTHR11202">
    <property type="entry name" value="SPROUTY-RELATED, EVH1 DOMAIN-CONTAINING PROTEIN FAMILY MEMBER"/>
    <property type="match status" value="1"/>
</dbReference>
<gene>
    <name evidence="2" type="ORF">OBRU01_12531</name>
</gene>
<proteinExistence type="predicted"/>
<dbReference type="Proteomes" id="UP000037510">
    <property type="component" value="Unassembled WGS sequence"/>
</dbReference>
<dbReference type="Pfam" id="PF00568">
    <property type="entry name" value="WH1"/>
    <property type="match status" value="1"/>
</dbReference>
<evidence type="ECO:0000313" key="2">
    <source>
        <dbReference type="EMBL" id="KOB71958.1"/>
    </source>
</evidence>
<dbReference type="PANTHER" id="PTHR11202:SF3">
    <property type="entry name" value="SPROUTY-RELATED PROTEIN WITH EVH-1 DOMAIN, ISOFORM C"/>
    <property type="match status" value="1"/>
</dbReference>
<dbReference type="Gene3D" id="2.30.29.30">
    <property type="entry name" value="Pleckstrin-homology domain (PH domain)/Phosphotyrosine-binding domain (PTB)"/>
    <property type="match status" value="1"/>
</dbReference>